<feature type="non-terminal residue" evidence="1">
    <location>
        <position position="54"/>
    </location>
</feature>
<sequence length="54" mass="4901">MGDKSCYMGAGGYSGYMGSGTQGSGYAREEYAGNIMGGGGGGGYSSGGGGGGGG</sequence>
<keyword evidence="2" id="KW-1185">Reference proteome</keyword>
<accession>A0A3P6RY35</accession>
<proteinExistence type="predicted"/>
<dbReference type="Pfam" id="PF05611">
    <property type="entry name" value="DUF780"/>
    <property type="match status" value="1"/>
</dbReference>
<dbReference type="AlphaFoldDB" id="A0A3P6RY35"/>
<evidence type="ECO:0000313" key="2">
    <source>
        <dbReference type="Proteomes" id="UP000271889"/>
    </source>
</evidence>
<protein>
    <submittedName>
        <fullName evidence="1">Uncharacterized protein</fullName>
    </submittedName>
</protein>
<gene>
    <name evidence="1" type="ORF">CGOC_LOCUS4848</name>
</gene>
<organism evidence="1 2">
    <name type="scientific">Cylicostephanus goldi</name>
    <name type="common">Nematode worm</name>
    <dbReference type="NCBI Taxonomy" id="71465"/>
    <lineage>
        <taxon>Eukaryota</taxon>
        <taxon>Metazoa</taxon>
        <taxon>Ecdysozoa</taxon>
        <taxon>Nematoda</taxon>
        <taxon>Chromadorea</taxon>
        <taxon>Rhabditida</taxon>
        <taxon>Rhabditina</taxon>
        <taxon>Rhabditomorpha</taxon>
        <taxon>Strongyloidea</taxon>
        <taxon>Strongylidae</taxon>
        <taxon>Cylicostephanus</taxon>
    </lineage>
</organism>
<dbReference type="InterPro" id="IPR008498">
    <property type="entry name" value="DUF780_CAE_spp"/>
</dbReference>
<dbReference type="Proteomes" id="UP000271889">
    <property type="component" value="Unassembled WGS sequence"/>
</dbReference>
<evidence type="ECO:0000313" key="1">
    <source>
        <dbReference type="EMBL" id="VDK59960.1"/>
    </source>
</evidence>
<dbReference type="EMBL" id="UYRV01013930">
    <property type="protein sequence ID" value="VDK59960.1"/>
    <property type="molecule type" value="Genomic_DNA"/>
</dbReference>
<reference evidence="1 2" key="1">
    <citation type="submission" date="2018-11" db="EMBL/GenBank/DDBJ databases">
        <authorList>
            <consortium name="Pathogen Informatics"/>
        </authorList>
    </citation>
    <scope>NUCLEOTIDE SEQUENCE [LARGE SCALE GENOMIC DNA]</scope>
</reference>
<name>A0A3P6RY35_CYLGO</name>